<feature type="chain" id="PRO_5043331085" description="Peptide methionine sulfoxide reductase MsrA" evidence="5">
    <location>
        <begin position="21"/>
        <end position="201"/>
    </location>
</feature>
<dbReference type="EMBL" id="JAUUUU010000001">
    <property type="protein sequence ID" value="MDP1519435.1"/>
    <property type="molecule type" value="Genomic_DNA"/>
</dbReference>
<comment type="caution">
    <text evidence="7">The sequence shown here is derived from an EMBL/GenBank/DDBJ whole genome shotgun (WGS) entry which is preliminary data.</text>
</comment>
<reference evidence="7" key="2">
    <citation type="submission" date="2023-08" db="EMBL/GenBank/DDBJ databases">
        <authorList>
            <person name="Luo J."/>
        </authorList>
    </citation>
    <scope>NUCLEOTIDE SEQUENCE</scope>
    <source>
        <strain evidence="7">DSM 25064</strain>
    </source>
</reference>
<dbReference type="RefSeq" id="WP_305168951.1">
    <property type="nucleotide sequence ID" value="NZ_JAUUUU010000001.1"/>
</dbReference>
<comment type="function">
    <text evidence="4">Has an important function as a repair enzyme for proteins that have been inactivated by oxidation. Catalyzes the reversible oxidation-reduction of methionine sulfoxide in proteins to methionine.</text>
</comment>
<proteinExistence type="inferred from homology"/>
<sequence length="201" mass="22822">MRVRAVLILAIIVHSSLAFSATEKAIFAGGCFWCMEPPFDKLEGVITTVSGYTGGSKENPTYREVSSGQSGHFEAVEVTYDPEMITYQQLLVTFWTNIDPLNSKGQFCDRGSQYLSAIFYLNEAQEKAARASKQALTDSYLFNKDIVTRILPVKTFFPAESYHQDYYMKNPLKYHYYRNGCGRDVRLKQLWKGATLPFSSN</sequence>
<dbReference type="EC" id="1.8.4.11" evidence="4"/>
<reference evidence="7" key="1">
    <citation type="journal article" date="2010" name="Int. J. Syst. Evol. Microbiol.">
        <title>Porticoccus litoralis gen. nov., sp. nov., a gammaproteobacterium isolated from the Yellow Sea.</title>
        <authorList>
            <person name="Oh H.M."/>
            <person name="Kim H."/>
            <person name="Kim K.M."/>
            <person name="Min G.S."/>
            <person name="Cho J.C."/>
        </authorList>
    </citation>
    <scope>NUCLEOTIDE SEQUENCE</scope>
    <source>
        <strain evidence="7">DSM 25064</strain>
    </source>
</reference>
<evidence type="ECO:0000256" key="5">
    <source>
        <dbReference type="SAM" id="SignalP"/>
    </source>
</evidence>
<evidence type="ECO:0000256" key="1">
    <source>
        <dbReference type="ARBA" id="ARBA00023002"/>
    </source>
</evidence>
<dbReference type="PANTHER" id="PTHR43774:SF1">
    <property type="entry name" value="PEPTIDE METHIONINE SULFOXIDE REDUCTASE MSRA 2"/>
    <property type="match status" value="1"/>
</dbReference>
<evidence type="ECO:0000313" key="7">
    <source>
        <dbReference type="EMBL" id="MDP1519435.1"/>
    </source>
</evidence>
<dbReference type="SUPFAM" id="SSF55068">
    <property type="entry name" value="Peptide methionine sulfoxide reductase"/>
    <property type="match status" value="1"/>
</dbReference>
<gene>
    <name evidence="4 7" type="primary">msrA</name>
    <name evidence="7" type="ORF">Q8A57_00455</name>
</gene>
<feature type="active site" evidence="4">
    <location>
        <position position="31"/>
    </location>
</feature>
<evidence type="ECO:0000313" key="8">
    <source>
        <dbReference type="Proteomes" id="UP001178354"/>
    </source>
</evidence>
<dbReference type="GO" id="GO:0008113">
    <property type="term" value="F:peptide-methionine (S)-S-oxide reductase activity"/>
    <property type="evidence" value="ECO:0007669"/>
    <property type="project" value="UniProtKB-UniRule"/>
</dbReference>
<comment type="catalytic activity">
    <reaction evidence="3 4">
        <text>[thioredoxin]-disulfide + L-methionine + H2O = L-methionine (S)-S-oxide + [thioredoxin]-dithiol</text>
        <dbReference type="Rhea" id="RHEA:19993"/>
        <dbReference type="Rhea" id="RHEA-COMP:10698"/>
        <dbReference type="Rhea" id="RHEA-COMP:10700"/>
        <dbReference type="ChEBI" id="CHEBI:15377"/>
        <dbReference type="ChEBI" id="CHEBI:29950"/>
        <dbReference type="ChEBI" id="CHEBI:50058"/>
        <dbReference type="ChEBI" id="CHEBI:57844"/>
        <dbReference type="ChEBI" id="CHEBI:58772"/>
        <dbReference type="EC" id="1.8.4.11"/>
    </reaction>
</comment>
<accession>A0AAW8AW45</accession>
<evidence type="ECO:0000256" key="3">
    <source>
        <dbReference type="ARBA" id="ARBA00048782"/>
    </source>
</evidence>
<feature type="domain" description="Peptide methionine sulphoxide reductase MsrA" evidence="6">
    <location>
        <begin position="24"/>
        <end position="175"/>
    </location>
</feature>
<keyword evidence="1 4" id="KW-0560">Oxidoreductase</keyword>
<evidence type="ECO:0000259" key="6">
    <source>
        <dbReference type="Pfam" id="PF01625"/>
    </source>
</evidence>
<keyword evidence="5" id="KW-0732">Signal</keyword>
<keyword evidence="8" id="KW-1185">Reference proteome</keyword>
<dbReference type="HAMAP" id="MF_01401">
    <property type="entry name" value="MsrA"/>
    <property type="match status" value="1"/>
</dbReference>
<organism evidence="7 8">
    <name type="scientific">Porticoccus litoralis</name>
    <dbReference type="NCBI Taxonomy" id="434086"/>
    <lineage>
        <taxon>Bacteria</taxon>
        <taxon>Pseudomonadati</taxon>
        <taxon>Pseudomonadota</taxon>
        <taxon>Gammaproteobacteria</taxon>
        <taxon>Cellvibrionales</taxon>
        <taxon>Porticoccaceae</taxon>
        <taxon>Porticoccus</taxon>
    </lineage>
</organism>
<comment type="similarity">
    <text evidence="4">Belongs to the MsrA Met sulfoxide reductase family.</text>
</comment>
<dbReference type="Proteomes" id="UP001178354">
    <property type="component" value="Unassembled WGS sequence"/>
</dbReference>
<dbReference type="InterPro" id="IPR002569">
    <property type="entry name" value="Met_Sox_Rdtase_MsrA_dom"/>
</dbReference>
<protein>
    <recommendedName>
        <fullName evidence="4">Peptide methionine sulfoxide reductase MsrA</fullName>
        <shortName evidence="4">Protein-methionine-S-oxide reductase</shortName>
        <ecNumber evidence="4">1.8.4.11</ecNumber>
    </recommendedName>
    <alternativeName>
        <fullName evidence="4">Peptide-methionine (S)-S-oxide reductase</fullName>
        <shortName evidence="4">Peptide Met(O) reductase</shortName>
    </alternativeName>
</protein>
<feature type="signal peptide" evidence="5">
    <location>
        <begin position="1"/>
        <end position="20"/>
    </location>
</feature>
<name>A0AAW8AW45_9GAMM</name>
<dbReference type="NCBIfam" id="TIGR00401">
    <property type="entry name" value="msrA"/>
    <property type="match status" value="1"/>
</dbReference>
<dbReference type="PANTHER" id="PTHR43774">
    <property type="entry name" value="PEPTIDE METHIONINE SULFOXIDE REDUCTASE"/>
    <property type="match status" value="1"/>
</dbReference>
<dbReference type="AlphaFoldDB" id="A0AAW8AW45"/>
<evidence type="ECO:0000256" key="2">
    <source>
        <dbReference type="ARBA" id="ARBA00047806"/>
    </source>
</evidence>
<dbReference type="Gene3D" id="3.30.1060.10">
    <property type="entry name" value="Peptide methionine sulphoxide reductase MsrA"/>
    <property type="match status" value="1"/>
</dbReference>
<comment type="catalytic activity">
    <reaction evidence="2 4">
        <text>L-methionyl-[protein] + [thioredoxin]-disulfide + H2O = L-methionyl-(S)-S-oxide-[protein] + [thioredoxin]-dithiol</text>
        <dbReference type="Rhea" id="RHEA:14217"/>
        <dbReference type="Rhea" id="RHEA-COMP:10698"/>
        <dbReference type="Rhea" id="RHEA-COMP:10700"/>
        <dbReference type="Rhea" id="RHEA-COMP:12313"/>
        <dbReference type="Rhea" id="RHEA-COMP:12315"/>
        <dbReference type="ChEBI" id="CHEBI:15377"/>
        <dbReference type="ChEBI" id="CHEBI:16044"/>
        <dbReference type="ChEBI" id="CHEBI:29950"/>
        <dbReference type="ChEBI" id="CHEBI:44120"/>
        <dbReference type="ChEBI" id="CHEBI:50058"/>
        <dbReference type="EC" id="1.8.4.11"/>
    </reaction>
</comment>
<dbReference type="InterPro" id="IPR036509">
    <property type="entry name" value="Met_Sox_Rdtase_MsrA_sf"/>
</dbReference>
<evidence type="ECO:0000256" key="4">
    <source>
        <dbReference type="HAMAP-Rule" id="MF_01401"/>
    </source>
</evidence>
<dbReference type="Pfam" id="PF01625">
    <property type="entry name" value="PMSR"/>
    <property type="match status" value="1"/>
</dbReference>